<evidence type="ECO:0000313" key="1">
    <source>
        <dbReference type="EMBL" id="QHU29254.1"/>
    </source>
</evidence>
<name>A0A6C0LI87_9ZZZZ</name>
<proteinExistence type="predicted"/>
<protein>
    <submittedName>
        <fullName evidence="1">Uncharacterized protein</fullName>
    </submittedName>
</protein>
<dbReference type="AlphaFoldDB" id="A0A6C0LI87"/>
<reference evidence="1" key="1">
    <citation type="journal article" date="2020" name="Nature">
        <title>Giant virus diversity and host interactions through global metagenomics.</title>
        <authorList>
            <person name="Schulz F."/>
            <person name="Roux S."/>
            <person name="Paez-Espino D."/>
            <person name="Jungbluth S."/>
            <person name="Walsh D.A."/>
            <person name="Denef V.J."/>
            <person name="McMahon K.D."/>
            <person name="Konstantinidis K.T."/>
            <person name="Eloe-Fadrosh E.A."/>
            <person name="Kyrpides N.C."/>
            <person name="Woyke T."/>
        </authorList>
    </citation>
    <scope>NUCLEOTIDE SEQUENCE</scope>
    <source>
        <strain evidence="1">GVMAG-M-3300027804-47</strain>
    </source>
</reference>
<sequence length="230" mass="26656">MSMYYKTILLSLFVVFDGVVAFTNMGKYANRITNISTILERRDLSKIFRPSLSQLSSKPASISIASGDESNYTNNNSVSTKTRARISDILDNIMANCKKNGKDAPEVSIRNLQNYCSTANIVKNKNTKALTFYFMHCKYALLLGKYSSYEIIEFVKNIEHNDINYVVDMKVSAEYKTMLKNRIQFNQMYYPKNRDYNNICYVIFQWRFKKYEDGNLYIEGCNLIPPITLI</sequence>
<accession>A0A6C0LI87</accession>
<dbReference type="EMBL" id="MN740483">
    <property type="protein sequence ID" value="QHU29254.1"/>
    <property type="molecule type" value="Genomic_DNA"/>
</dbReference>
<organism evidence="1">
    <name type="scientific">viral metagenome</name>
    <dbReference type="NCBI Taxonomy" id="1070528"/>
    <lineage>
        <taxon>unclassified sequences</taxon>
        <taxon>metagenomes</taxon>
        <taxon>organismal metagenomes</taxon>
    </lineage>
</organism>